<dbReference type="PRINTS" id="PR00471">
    <property type="entry name" value="ACETATEKNASE"/>
</dbReference>
<feature type="binding site" evidence="6">
    <location>
        <begin position="331"/>
        <end position="335"/>
    </location>
    <ligand>
        <name>ATP</name>
        <dbReference type="ChEBI" id="CHEBI:30616"/>
    </ligand>
</feature>
<comment type="pathway">
    <text evidence="6">Metabolic intermediate biosynthesis; acetyl-CoA biosynthesis; acetyl-CoA from acetate: step 1/2.</text>
</comment>
<comment type="function">
    <text evidence="6">Catalyzes the formation of acetyl phosphate from acetate and ATP. Can also catalyze the reverse reaction.</text>
</comment>
<dbReference type="UniPathway" id="UPA00340">
    <property type="reaction ID" value="UER00458"/>
</dbReference>
<evidence type="ECO:0000256" key="7">
    <source>
        <dbReference type="RuleBase" id="RU003835"/>
    </source>
</evidence>
<comment type="catalytic activity">
    <reaction evidence="6">
        <text>acetate + ATP = acetyl phosphate + ADP</text>
        <dbReference type="Rhea" id="RHEA:11352"/>
        <dbReference type="ChEBI" id="CHEBI:22191"/>
        <dbReference type="ChEBI" id="CHEBI:30089"/>
        <dbReference type="ChEBI" id="CHEBI:30616"/>
        <dbReference type="ChEBI" id="CHEBI:456216"/>
        <dbReference type="EC" id="2.7.2.1"/>
    </reaction>
</comment>
<dbReference type="PROSITE" id="PS01075">
    <property type="entry name" value="ACETATE_KINASE_1"/>
    <property type="match status" value="1"/>
</dbReference>
<feature type="binding site" evidence="6">
    <location>
        <begin position="283"/>
        <end position="285"/>
    </location>
    <ligand>
        <name>ATP</name>
        <dbReference type="ChEBI" id="CHEBI:30616"/>
    </ligand>
</feature>
<keyword evidence="6" id="KW-0963">Cytoplasm</keyword>
<accession>A0A1M6DHC7</accession>
<dbReference type="AlphaFoldDB" id="A0A1M6DHC7"/>
<dbReference type="Proteomes" id="UP000184052">
    <property type="component" value="Unassembled WGS sequence"/>
</dbReference>
<dbReference type="GO" id="GO:0006085">
    <property type="term" value="P:acetyl-CoA biosynthetic process"/>
    <property type="evidence" value="ECO:0007669"/>
    <property type="project" value="UniProtKB-UniRule"/>
</dbReference>
<sequence>MNILVINCGSSSLKYQLLDMETENVLAIGLTERIGIEGSRVKHETVGKEKVVIEQPMESHKEAIQLVLDTLVNPEYGAIASLEEIDAVGHRVVHGGEKFAGSEVITEEVIAAMEECIDLAPLHNPPNIIGIRACQELMPGVPMVGVFDTAFHQTMPAYSYIYPLPYELYEELGVRKYGFHGTSHKYVSLKAAEMMNQDIKDLKIITCHLGNGASVTAIKDGKSLDTSMGLTPLEGLAMGTRSGNIDPAIVTFLMDKKNLSIDEVNHIINKESGVLGISGVSSDFRDIEEAAEAGNERAQLALDIFHYLVKKFIGSYAAAMGGVDVLVFTAGLGENSVSSREEICKGLEFMGIEIDPERNNVRGKETLISKDGAKVKTFVIPTNEELMIARDTKSLVSKNLIK</sequence>
<dbReference type="EC" id="2.7.2.1" evidence="6"/>
<keyword evidence="3 6" id="KW-0547">Nucleotide-binding</keyword>
<feature type="site" description="Transition state stabilizer" evidence="6">
    <location>
        <position position="241"/>
    </location>
</feature>
<feature type="binding site" evidence="6">
    <location>
        <position position="91"/>
    </location>
    <ligand>
        <name>substrate</name>
    </ligand>
</feature>
<keyword evidence="2 6" id="KW-0808">Transferase</keyword>
<dbReference type="PANTHER" id="PTHR21060">
    <property type="entry name" value="ACETATE KINASE"/>
    <property type="match status" value="1"/>
</dbReference>
<dbReference type="GO" id="GO:0005524">
    <property type="term" value="F:ATP binding"/>
    <property type="evidence" value="ECO:0007669"/>
    <property type="project" value="UniProtKB-KW"/>
</dbReference>
<dbReference type="SUPFAM" id="SSF53067">
    <property type="entry name" value="Actin-like ATPase domain"/>
    <property type="match status" value="2"/>
</dbReference>
<dbReference type="Pfam" id="PF00871">
    <property type="entry name" value="Acetate_kinase"/>
    <property type="match status" value="1"/>
</dbReference>
<gene>
    <name evidence="6" type="primary">ackA</name>
    <name evidence="8" type="ORF">SAMN02745751_00913</name>
</gene>
<comment type="cofactor">
    <cofactor evidence="6">
        <name>Mg(2+)</name>
        <dbReference type="ChEBI" id="CHEBI:18420"/>
    </cofactor>
    <cofactor evidence="6">
        <name>Mn(2+)</name>
        <dbReference type="ChEBI" id="CHEBI:29035"/>
    </cofactor>
    <text evidence="6">Mg(2+). Can also accept Mn(2+).</text>
</comment>
<feature type="site" description="Transition state stabilizer" evidence="6">
    <location>
        <position position="180"/>
    </location>
</feature>
<keyword evidence="6" id="KW-0479">Metal-binding</keyword>
<keyword evidence="5 6" id="KW-0067">ATP-binding</keyword>
<feature type="binding site" evidence="6">
    <location>
        <position position="14"/>
    </location>
    <ligand>
        <name>ATP</name>
        <dbReference type="ChEBI" id="CHEBI:30616"/>
    </ligand>
</feature>
<dbReference type="NCBIfam" id="TIGR00016">
    <property type="entry name" value="ackA"/>
    <property type="match status" value="1"/>
</dbReference>
<dbReference type="OrthoDB" id="9802453at2"/>
<dbReference type="PIRSF" id="PIRSF000722">
    <property type="entry name" value="Acetate_prop_kin"/>
    <property type="match status" value="1"/>
</dbReference>
<dbReference type="GO" id="GO:0006083">
    <property type="term" value="P:acetate metabolic process"/>
    <property type="evidence" value="ECO:0007669"/>
    <property type="project" value="TreeGrafter"/>
</dbReference>
<dbReference type="STRING" id="1121476.SAMN02745751_00913"/>
<feature type="binding site" evidence="6">
    <location>
        <begin position="208"/>
        <end position="212"/>
    </location>
    <ligand>
        <name>ATP</name>
        <dbReference type="ChEBI" id="CHEBI:30616"/>
    </ligand>
</feature>
<feature type="binding site" evidence="6">
    <location>
        <position position="384"/>
    </location>
    <ligand>
        <name>Mg(2+)</name>
        <dbReference type="ChEBI" id="CHEBI:18420"/>
    </ligand>
</feature>
<comment type="subcellular location">
    <subcellularLocation>
        <location evidence="6">Cytoplasm</location>
    </subcellularLocation>
</comment>
<dbReference type="GO" id="GO:0008776">
    <property type="term" value="F:acetate kinase activity"/>
    <property type="evidence" value="ECO:0007669"/>
    <property type="project" value="UniProtKB-UniRule"/>
</dbReference>
<dbReference type="InterPro" id="IPR004372">
    <property type="entry name" value="Ac/propionate_kinase"/>
</dbReference>
<dbReference type="Gene3D" id="3.30.420.40">
    <property type="match status" value="2"/>
</dbReference>
<feature type="binding site" evidence="6">
    <location>
        <position position="7"/>
    </location>
    <ligand>
        <name>Mg(2+)</name>
        <dbReference type="ChEBI" id="CHEBI:18420"/>
    </ligand>
</feature>
<dbReference type="InterPro" id="IPR000890">
    <property type="entry name" value="Aliphatic_acid_kin_short-chain"/>
</dbReference>
<comment type="similarity">
    <text evidence="1 6 7">Belongs to the acetokinase family.</text>
</comment>
<organism evidence="8 9">
    <name type="scientific">Dethiosulfatibacter aminovorans DSM 17477</name>
    <dbReference type="NCBI Taxonomy" id="1121476"/>
    <lineage>
        <taxon>Bacteria</taxon>
        <taxon>Bacillati</taxon>
        <taxon>Bacillota</taxon>
        <taxon>Tissierellia</taxon>
        <taxon>Dethiosulfatibacter</taxon>
    </lineage>
</organism>
<evidence type="ECO:0000256" key="4">
    <source>
        <dbReference type="ARBA" id="ARBA00022777"/>
    </source>
</evidence>
<dbReference type="InterPro" id="IPR023865">
    <property type="entry name" value="Aliphatic_acid_kinase_CS"/>
</dbReference>
<name>A0A1M6DHC7_9FIRM</name>
<comment type="subunit">
    <text evidence="6">Homodimer.</text>
</comment>
<evidence type="ECO:0000256" key="5">
    <source>
        <dbReference type="ARBA" id="ARBA00022840"/>
    </source>
</evidence>
<dbReference type="HAMAP" id="MF_00020">
    <property type="entry name" value="Acetate_kinase"/>
    <property type="match status" value="1"/>
</dbReference>
<dbReference type="PANTHER" id="PTHR21060:SF15">
    <property type="entry name" value="ACETATE KINASE-RELATED"/>
    <property type="match status" value="1"/>
</dbReference>
<evidence type="ECO:0000256" key="1">
    <source>
        <dbReference type="ARBA" id="ARBA00008748"/>
    </source>
</evidence>
<evidence type="ECO:0000256" key="6">
    <source>
        <dbReference type="HAMAP-Rule" id="MF_00020"/>
    </source>
</evidence>
<dbReference type="GO" id="GO:0005737">
    <property type="term" value="C:cytoplasm"/>
    <property type="evidence" value="ECO:0007669"/>
    <property type="project" value="UniProtKB-SubCell"/>
</dbReference>
<keyword evidence="4 6" id="KW-0418">Kinase</keyword>
<dbReference type="GO" id="GO:0000287">
    <property type="term" value="F:magnesium ion binding"/>
    <property type="evidence" value="ECO:0007669"/>
    <property type="project" value="UniProtKB-UniRule"/>
</dbReference>
<protein>
    <recommendedName>
        <fullName evidence="6">Acetate kinase</fullName>
        <ecNumber evidence="6">2.7.2.1</ecNumber>
    </recommendedName>
    <alternativeName>
        <fullName evidence="6">Acetokinase</fullName>
    </alternativeName>
</protein>
<dbReference type="PROSITE" id="PS01076">
    <property type="entry name" value="ACETATE_KINASE_2"/>
    <property type="match status" value="1"/>
</dbReference>
<dbReference type="InterPro" id="IPR043129">
    <property type="entry name" value="ATPase_NBD"/>
</dbReference>
<evidence type="ECO:0000256" key="2">
    <source>
        <dbReference type="ARBA" id="ARBA00022679"/>
    </source>
</evidence>
<keyword evidence="9" id="KW-1185">Reference proteome</keyword>
<reference evidence="8 9" key="1">
    <citation type="submission" date="2016-11" db="EMBL/GenBank/DDBJ databases">
        <authorList>
            <person name="Jaros S."/>
            <person name="Januszkiewicz K."/>
            <person name="Wedrychowicz H."/>
        </authorList>
    </citation>
    <scope>NUCLEOTIDE SEQUENCE [LARGE SCALE GENOMIC DNA]</scope>
    <source>
        <strain evidence="8 9">DSM 17477</strain>
    </source>
</reference>
<evidence type="ECO:0000313" key="8">
    <source>
        <dbReference type="EMBL" id="SHI72541.1"/>
    </source>
</evidence>
<proteinExistence type="inferred from homology"/>
<dbReference type="CDD" id="cd24010">
    <property type="entry name" value="ASKHA_NBD_AcK_PK"/>
    <property type="match status" value="1"/>
</dbReference>
<dbReference type="RefSeq" id="WP_073047834.1">
    <property type="nucleotide sequence ID" value="NZ_FQZL01000006.1"/>
</dbReference>
<evidence type="ECO:0000313" key="9">
    <source>
        <dbReference type="Proteomes" id="UP000184052"/>
    </source>
</evidence>
<keyword evidence="6" id="KW-0460">Magnesium</keyword>
<evidence type="ECO:0000256" key="3">
    <source>
        <dbReference type="ARBA" id="ARBA00022741"/>
    </source>
</evidence>
<feature type="active site" description="Proton donor/acceptor" evidence="6">
    <location>
        <position position="148"/>
    </location>
</feature>
<dbReference type="EMBL" id="FQZL01000006">
    <property type="protein sequence ID" value="SHI72541.1"/>
    <property type="molecule type" value="Genomic_DNA"/>
</dbReference>